<evidence type="ECO:0000259" key="2">
    <source>
        <dbReference type="PROSITE" id="PS50206"/>
    </source>
</evidence>
<dbReference type="InterPro" id="IPR001763">
    <property type="entry name" value="Rhodanese-like_dom"/>
</dbReference>
<feature type="chain" id="PRO_5045306762" evidence="1">
    <location>
        <begin position="19"/>
        <end position="186"/>
    </location>
</feature>
<dbReference type="EMBL" id="CP098401">
    <property type="protein sequence ID" value="URW76335.1"/>
    <property type="molecule type" value="Genomic_DNA"/>
</dbReference>
<organism evidence="3 4">
    <name type="scientific">Sphingomonas donggukensis</name>
    <dbReference type="NCBI Taxonomy" id="2949093"/>
    <lineage>
        <taxon>Bacteria</taxon>
        <taxon>Pseudomonadati</taxon>
        <taxon>Pseudomonadota</taxon>
        <taxon>Alphaproteobacteria</taxon>
        <taxon>Sphingomonadales</taxon>
        <taxon>Sphingomonadaceae</taxon>
        <taxon>Sphingomonas</taxon>
    </lineage>
</organism>
<reference evidence="3" key="1">
    <citation type="submission" date="2022-05" db="EMBL/GenBank/DDBJ databases">
        <title>Sphingomonas sp. strain RMG20 Genome sequencing and assembly.</title>
        <authorList>
            <person name="Kim I."/>
        </authorList>
    </citation>
    <scope>NUCLEOTIDE SEQUENCE</scope>
    <source>
        <strain evidence="3">RMG20</strain>
    </source>
</reference>
<feature type="signal peptide" evidence="1">
    <location>
        <begin position="1"/>
        <end position="18"/>
    </location>
</feature>
<protein>
    <submittedName>
        <fullName evidence="3">Rhodanese</fullName>
    </submittedName>
</protein>
<evidence type="ECO:0000313" key="3">
    <source>
        <dbReference type="EMBL" id="URW76335.1"/>
    </source>
</evidence>
<evidence type="ECO:0000256" key="1">
    <source>
        <dbReference type="SAM" id="SignalP"/>
    </source>
</evidence>
<dbReference type="CDD" id="cd00158">
    <property type="entry name" value="RHOD"/>
    <property type="match status" value="1"/>
</dbReference>
<keyword evidence="4" id="KW-1185">Reference proteome</keyword>
<evidence type="ECO:0000313" key="4">
    <source>
        <dbReference type="Proteomes" id="UP001055580"/>
    </source>
</evidence>
<keyword evidence="1" id="KW-0732">Signal</keyword>
<gene>
    <name evidence="3" type="ORF">M9980_03695</name>
</gene>
<dbReference type="InterPro" id="IPR022376">
    <property type="entry name" value="PQQ_CXXCW"/>
</dbReference>
<dbReference type="NCBIfam" id="TIGR03865">
    <property type="entry name" value="PQQ_CXXCW"/>
    <property type="match status" value="1"/>
</dbReference>
<dbReference type="InterPro" id="IPR036873">
    <property type="entry name" value="Rhodanese-like_dom_sf"/>
</dbReference>
<dbReference type="Gene3D" id="3.40.250.10">
    <property type="entry name" value="Rhodanese-like domain"/>
    <property type="match status" value="1"/>
</dbReference>
<accession>A0ABY4TVA8</accession>
<feature type="domain" description="Rhodanese" evidence="2">
    <location>
        <begin position="58"/>
        <end position="174"/>
    </location>
</feature>
<name>A0ABY4TVA8_9SPHN</name>
<proteinExistence type="predicted"/>
<sequence length="186" mass="19354">MLGIAIVGVALAAVPASAHDGAFDAATGYRISGYRGVVPGPPPGVARIDAKGVAALVDRGGALLIDVVPAEGGVRDAATGTWRLARPAVSIPGAAWFPEAGRGVPDPAIARWFAGGVATLHRAHPRRAIVVFCLADCWMSWNAALRLSRAGYPRVLWFGEGADGWRDIGRTLVPVTPWSSKSKARS</sequence>
<dbReference type="PROSITE" id="PS50206">
    <property type="entry name" value="RHODANESE_3"/>
    <property type="match status" value="1"/>
</dbReference>
<dbReference type="Proteomes" id="UP001055580">
    <property type="component" value="Chromosome"/>
</dbReference>
<dbReference type="SUPFAM" id="SSF52821">
    <property type="entry name" value="Rhodanese/Cell cycle control phosphatase"/>
    <property type="match status" value="1"/>
</dbReference>